<keyword evidence="3 5" id="KW-0326">Glycosidase</keyword>
<gene>
    <name evidence="6" type="ORF">CEURO_LOCUS897</name>
</gene>
<dbReference type="GO" id="GO:0005975">
    <property type="term" value="P:carbohydrate metabolic process"/>
    <property type="evidence" value="ECO:0007669"/>
    <property type="project" value="InterPro"/>
</dbReference>
<dbReference type="AlphaFoldDB" id="A0A9P0YHS4"/>
<sequence length="330" mass="35662">MPYYQNSKIIVVTIGNEVMSSGNQNLISNLLTAMENVQNVLNNISTLTDGKIKVSTVHSMEVLSKSDPPSSGAFNSTIADTMKLLLQFHSVTGSPFMINPYPYFAYQSDQRNETLAFCLFQPNEGRVDNGNQKKYTNMFDAQVDAIYSALNAMGFNEVEIVVAETGWPTKGDPTEAGATVENAKAYNGNLINHLRSMVGTPLMPGKSVDTYIFALYDEDLKPGTASERSFGMFKPDLSMAYDIGLLNTSQTLSAAPVGLATSSPVESVTPAPTTVVNPLSPAYQAGVSAGNAVSCRDSHSLQLILAIVVGALMMEDKLLVQNAWQHIRIK</sequence>
<comment type="similarity">
    <text evidence="1 4">Belongs to the glycosyl hydrolase 17 family.</text>
</comment>
<evidence type="ECO:0000256" key="2">
    <source>
        <dbReference type="ARBA" id="ARBA00022801"/>
    </source>
</evidence>
<dbReference type="Gene3D" id="3.20.20.80">
    <property type="entry name" value="Glycosidases"/>
    <property type="match status" value="1"/>
</dbReference>
<dbReference type="PANTHER" id="PTHR32227">
    <property type="entry name" value="GLUCAN ENDO-1,3-BETA-GLUCOSIDASE BG1-RELATED-RELATED"/>
    <property type="match status" value="1"/>
</dbReference>
<evidence type="ECO:0000313" key="7">
    <source>
        <dbReference type="Proteomes" id="UP001152484"/>
    </source>
</evidence>
<evidence type="ECO:0008006" key="8">
    <source>
        <dbReference type="Google" id="ProtNLM"/>
    </source>
</evidence>
<dbReference type="OrthoDB" id="941679at2759"/>
<keyword evidence="2 5" id="KW-0378">Hydrolase</keyword>
<dbReference type="Proteomes" id="UP001152484">
    <property type="component" value="Unassembled WGS sequence"/>
</dbReference>
<evidence type="ECO:0000256" key="5">
    <source>
        <dbReference type="RuleBase" id="RU004336"/>
    </source>
</evidence>
<organism evidence="6 7">
    <name type="scientific">Cuscuta europaea</name>
    <name type="common">European dodder</name>
    <dbReference type="NCBI Taxonomy" id="41803"/>
    <lineage>
        <taxon>Eukaryota</taxon>
        <taxon>Viridiplantae</taxon>
        <taxon>Streptophyta</taxon>
        <taxon>Embryophyta</taxon>
        <taxon>Tracheophyta</taxon>
        <taxon>Spermatophyta</taxon>
        <taxon>Magnoliopsida</taxon>
        <taxon>eudicotyledons</taxon>
        <taxon>Gunneridae</taxon>
        <taxon>Pentapetalae</taxon>
        <taxon>asterids</taxon>
        <taxon>lamiids</taxon>
        <taxon>Solanales</taxon>
        <taxon>Convolvulaceae</taxon>
        <taxon>Cuscuteae</taxon>
        <taxon>Cuscuta</taxon>
        <taxon>Cuscuta subgen. Cuscuta</taxon>
    </lineage>
</organism>
<dbReference type="InterPro" id="IPR000490">
    <property type="entry name" value="Glyco_hydro_17"/>
</dbReference>
<evidence type="ECO:0000256" key="1">
    <source>
        <dbReference type="ARBA" id="ARBA00008773"/>
    </source>
</evidence>
<dbReference type="EMBL" id="CAMAPE010000004">
    <property type="protein sequence ID" value="CAH9056299.1"/>
    <property type="molecule type" value="Genomic_DNA"/>
</dbReference>
<reference evidence="6" key="1">
    <citation type="submission" date="2022-07" db="EMBL/GenBank/DDBJ databases">
        <authorList>
            <person name="Macas J."/>
            <person name="Novak P."/>
            <person name="Neumann P."/>
        </authorList>
    </citation>
    <scope>NUCLEOTIDE SEQUENCE</scope>
</reference>
<evidence type="ECO:0000256" key="4">
    <source>
        <dbReference type="RuleBase" id="RU004335"/>
    </source>
</evidence>
<dbReference type="InterPro" id="IPR044965">
    <property type="entry name" value="Glyco_hydro_17_plant"/>
</dbReference>
<dbReference type="InterPro" id="IPR017853">
    <property type="entry name" value="GH"/>
</dbReference>
<dbReference type="Pfam" id="PF00332">
    <property type="entry name" value="Glyco_hydro_17"/>
    <property type="match status" value="1"/>
</dbReference>
<evidence type="ECO:0000256" key="3">
    <source>
        <dbReference type="ARBA" id="ARBA00023295"/>
    </source>
</evidence>
<name>A0A9P0YHS4_CUSEU</name>
<dbReference type="GO" id="GO:0004553">
    <property type="term" value="F:hydrolase activity, hydrolyzing O-glycosyl compounds"/>
    <property type="evidence" value="ECO:0007669"/>
    <property type="project" value="InterPro"/>
</dbReference>
<protein>
    <recommendedName>
        <fullName evidence="8">Glucan endo-1,3-beta-D-glucosidase</fullName>
    </recommendedName>
</protein>
<dbReference type="SUPFAM" id="SSF51445">
    <property type="entry name" value="(Trans)glycosidases"/>
    <property type="match status" value="1"/>
</dbReference>
<accession>A0A9P0YHS4</accession>
<keyword evidence="7" id="KW-1185">Reference proteome</keyword>
<proteinExistence type="inferred from homology"/>
<comment type="caution">
    <text evidence="6">The sequence shown here is derived from an EMBL/GenBank/DDBJ whole genome shotgun (WGS) entry which is preliminary data.</text>
</comment>
<dbReference type="PROSITE" id="PS00587">
    <property type="entry name" value="GLYCOSYL_HYDROL_F17"/>
    <property type="match status" value="1"/>
</dbReference>
<evidence type="ECO:0000313" key="6">
    <source>
        <dbReference type="EMBL" id="CAH9056299.1"/>
    </source>
</evidence>